<sequence>PRSEGPVSFADDASVIFADTSWKMLRVHVEYDLSILLDWFAVNMLTVNIEKTFFVPFGIRSSSLPEYDNLGVGSENQENRLVVKRVNNIIYHGVLPNKNMRFPTDQLYEKAKVLDIRQMYYLNLAIDVIRWGGEELKKIDHNYQTHKNCPFLIPRITSSKGHKSRSYMVARVFNSLLGDLKKIVHPTKMKKRLGKRMISSKRSILEVYLESDIDIPHDL</sequence>
<evidence type="ECO:0000313" key="1">
    <source>
        <dbReference type="EMBL" id="KAL3278368.1"/>
    </source>
</evidence>
<keyword evidence="2" id="KW-1185">Reference proteome</keyword>
<comment type="caution">
    <text evidence="1">The sequence shown here is derived from an EMBL/GenBank/DDBJ whole genome shotgun (WGS) entry which is preliminary data.</text>
</comment>
<name>A0ABD2NI73_9CUCU</name>
<organism evidence="1 2">
    <name type="scientific">Cryptolaemus montrouzieri</name>
    <dbReference type="NCBI Taxonomy" id="559131"/>
    <lineage>
        <taxon>Eukaryota</taxon>
        <taxon>Metazoa</taxon>
        <taxon>Ecdysozoa</taxon>
        <taxon>Arthropoda</taxon>
        <taxon>Hexapoda</taxon>
        <taxon>Insecta</taxon>
        <taxon>Pterygota</taxon>
        <taxon>Neoptera</taxon>
        <taxon>Endopterygota</taxon>
        <taxon>Coleoptera</taxon>
        <taxon>Polyphaga</taxon>
        <taxon>Cucujiformia</taxon>
        <taxon>Coccinelloidea</taxon>
        <taxon>Coccinellidae</taxon>
        <taxon>Scymninae</taxon>
        <taxon>Scymnini</taxon>
        <taxon>Cryptolaemus</taxon>
    </lineage>
</organism>
<evidence type="ECO:0000313" key="2">
    <source>
        <dbReference type="Proteomes" id="UP001516400"/>
    </source>
</evidence>
<protein>
    <recommendedName>
        <fullName evidence="3">Reverse transcriptase domain-containing protein</fullName>
    </recommendedName>
</protein>
<dbReference type="EMBL" id="JABFTP020000103">
    <property type="protein sequence ID" value="KAL3278368.1"/>
    <property type="molecule type" value="Genomic_DNA"/>
</dbReference>
<feature type="non-terminal residue" evidence="1">
    <location>
        <position position="1"/>
    </location>
</feature>
<evidence type="ECO:0008006" key="3">
    <source>
        <dbReference type="Google" id="ProtNLM"/>
    </source>
</evidence>
<dbReference type="Proteomes" id="UP001516400">
    <property type="component" value="Unassembled WGS sequence"/>
</dbReference>
<gene>
    <name evidence="1" type="ORF">HHI36_013697</name>
</gene>
<accession>A0ABD2NI73</accession>
<reference evidence="1 2" key="1">
    <citation type="journal article" date="2021" name="BMC Biol.">
        <title>Horizontally acquired antibacterial genes associated with adaptive radiation of ladybird beetles.</title>
        <authorList>
            <person name="Li H.S."/>
            <person name="Tang X.F."/>
            <person name="Huang Y.H."/>
            <person name="Xu Z.Y."/>
            <person name="Chen M.L."/>
            <person name="Du X.Y."/>
            <person name="Qiu B.Y."/>
            <person name="Chen P.T."/>
            <person name="Zhang W."/>
            <person name="Slipinski A."/>
            <person name="Escalona H.E."/>
            <person name="Waterhouse R.M."/>
            <person name="Zwick A."/>
            <person name="Pang H."/>
        </authorList>
    </citation>
    <scope>NUCLEOTIDE SEQUENCE [LARGE SCALE GENOMIC DNA]</scope>
    <source>
        <strain evidence="1">SYSU2018</strain>
    </source>
</reference>
<proteinExistence type="predicted"/>
<dbReference type="AlphaFoldDB" id="A0ABD2NI73"/>